<comment type="caution">
    <text evidence="1">The sequence shown here is derived from an EMBL/GenBank/DDBJ whole genome shotgun (WGS) entry which is preliminary data.</text>
</comment>
<dbReference type="AlphaFoldDB" id="A0A371E9C0"/>
<proteinExistence type="predicted"/>
<feature type="non-terminal residue" evidence="1">
    <location>
        <position position="1"/>
    </location>
</feature>
<accession>A0A371E9C0</accession>
<keyword evidence="2" id="KW-1185">Reference proteome</keyword>
<dbReference type="EMBL" id="QJKJ01015372">
    <property type="protein sequence ID" value="RDX62628.1"/>
    <property type="molecule type" value="Genomic_DNA"/>
</dbReference>
<organism evidence="1 2">
    <name type="scientific">Mucuna pruriens</name>
    <name type="common">Velvet bean</name>
    <name type="synonym">Dolichos pruriens</name>
    <dbReference type="NCBI Taxonomy" id="157652"/>
    <lineage>
        <taxon>Eukaryota</taxon>
        <taxon>Viridiplantae</taxon>
        <taxon>Streptophyta</taxon>
        <taxon>Embryophyta</taxon>
        <taxon>Tracheophyta</taxon>
        <taxon>Spermatophyta</taxon>
        <taxon>Magnoliopsida</taxon>
        <taxon>eudicotyledons</taxon>
        <taxon>Gunneridae</taxon>
        <taxon>Pentapetalae</taxon>
        <taxon>rosids</taxon>
        <taxon>fabids</taxon>
        <taxon>Fabales</taxon>
        <taxon>Fabaceae</taxon>
        <taxon>Papilionoideae</taxon>
        <taxon>50 kb inversion clade</taxon>
        <taxon>NPAAA clade</taxon>
        <taxon>indigoferoid/millettioid clade</taxon>
        <taxon>Phaseoleae</taxon>
        <taxon>Mucuna</taxon>
    </lineage>
</organism>
<gene>
    <name evidence="1" type="ORF">CR513_59020</name>
</gene>
<dbReference type="Proteomes" id="UP000257109">
    <property type="component" value="Unassembled WGS sequence"/>
</dbReference>
<protein>
    <submittedName>
        <fullName evidence="1">Uncharacterized protein</fullName>
    </submittedName>
</protein>
<evidence type="ECO:0000313" key="2">
    <source>
        <dbReference type="Proteomes" id="UP000257109"/>
    </source>
</evidence>
<evidence type="ECO:0000313" key="1">
    <source>
        <dbReference type="EMBL" id="RDX62628.1"/>
    </source>
</evidence>
<reference evidence="1" key="1">
    <citation type="submission" date="2018-05" db="EMBL/GenBank/DDBJ databases">
        <title>Draft genome of Mucuna pruriens seed.</title>
        <authorList>
            <person name="Nnadi N.E."/>
            <person name="Vos R."/>
            <person name="Hasami M.H."/>
            <person name="Devisetty U.K."/>
            <person name="Aguiy J.C."/>
        </authorList>
    </citation>
    <scope>NUCLEOTIDE SEQUENCE [LARGE SCALE GENOMIC DNA]</scope>
    <source>
        <strain evidence="1">JCA_2017</strain>
    </source>
</reference>
<name>A0A371E9C0_MUCPR</name>
<sequence>MSLSMQRRKNILAFVCFEVDLFLYLYPRKLGGQSCPPSDYERLIYMGDGDKVAIEAIGTFRLILKIDFHLDLVETHINLVIHVHLEIIKSVSYDSNIVHYMSLIDNLYMLDIECFYNKI</sequence>